<dbReference type="GO" id="GO:0016491">
    <property type="term" value="F:oxidoreductase activity"/>
    <property type="evidence" value="ECO:0007669"/>
    <property type="project" value="UniProtKB-KW"/>
</dbReference>
<comment type="caution">
    <text evidence="3">The sequence shown here is derived from an EMBL/GenBank/DDBJ whole genome shotgun (WGS) entry which is preliminary data.</text>
</comment>
<dbReference type="PANTHER" id="PTHR43669:SF3">
    <property type="entry name" value="ALCOHOL DEHYDROGENASE, PUTATIVE (AFU_ORTHOLOGUE AFUA_3G03445)-RELATED"/>
    <property type="match status" value="1"/>
</dbReference>
<evidence type="ECO:0000256" key="2">
    <source>
        <dbReference type="ARBA" id="ARBA00023002"/>
    </source>
</evidence>
<dbReference type="Pfam" id="PF00106">
    <property type="entry name" value="adh_short"/>
    <property type="match status" value="1"/>
</dbReference>
<keyword evidence="4" id="KW-1185">Reference proteome</keyword>
<evidence type="ECO:0000313" key="3">
    <source>
        <dbReference type="EMBL" id="KAH0964012.1"/>
    </source>
</evidence>
<organism evidence="3 4">
    <name type="scientific">Hirsutella rhossiliensis</name>
    <dbReference type="NCBI Taxonomy" id="111463"/>
    <lineage>
        <taxon>Eukaryota</taxon>
        <taxon>Fungi</taxon>
        <taxon>Dikarya</taxon>
        <taxon>Ascomycota</taxon>
        <taxon>Pezizomycotina</taxon>
        <taxon>Sordariomycetes</taxon>
        <taxon>Hypocreomycetidae</taxon>
        <taxon>Hypocreales</taxon>
        <taxon>Ophiocordycipitaceae</taxon>
        <taxon>Hirsutella</taxon>
    </lineage>
</organism>
<name>A0A9P8MZU3_9HYPO</name>
<dbReference type="OrthoDB" id="37659at2759"/>
<dbReference type="EMBL" id="JAIZPD010000004">
    <property type="protein sequence ID" value="KAH0964012.1"/>
    <property type="molecule type" value="Genomic_DNA"/>
</dbReference>
<dbReference type="GeneID" id="68353569"/>
<evidence type="ECO:0000313" key="4">
    <source>
        <dbReference type="Proteomes" id="UP000824596"/>
    </source>
</evidence>
<proteinExistence type="inferred from homology"/>
<dbReference type="Proteomes" id="UP000824596">
    <property type="component" value="Unassembled WGS sequence"/>
</dbReference>
<protein>
    <submittedName>
        <fullName evidence="3">Short chain dehydrogenase domain-containing protein</fullName>
    </submittedName>
</protein>
<dbReference type="RefSeq" id="XP_044721525.1">
    <property type="nucleotide sequence ID" value="XM_044862911.1"/>
</dbReference>
<evidence type="ECO:0000256" key="1">
    <source>
        <dbReference type="ARBA" id="ARBA00006484"/>
    </source>
</evidence>
<comment type="similarity">
    <text evidence="1">Belongs to the short-chain dehydrogenases/reductases (SDR) family.</text>
</comment>
<dbReference type="AlphaFoldDB" id="A0A9P8MZU3"/>
<dbReference type="SUPFAM" id="SSF51735">
    <property type="entry name" value="NAD(P)-binding Rossmann-fold domains"/>
    <property type="match status" value="1"/>
</dbReference>
<dbReference type="InterPro" id="IPR002347">
    <property type="entry name" value="SDR_fam"/>
</dbReference>
<dbReference type="Gene3D" id="3.40.50.720">
    <property type="entry name" value="NAD(P)-binding Rossmann-like Domain"/>
    <property type="match status" value="1"/>
</dbReference>
<sequence>MGKKVIATGHEKNREELALMARELPGLEFRVWDLTDLDRLQSEAKNILADFPKLDTVFINAGIQNHYMMFQEPPKNEEVIRELTTNLTAPILVAHSFASHLFALAQSGIKTNMLLTSSSLAYFPVAFYPTYCPSKAGVAAFTKIMRMQLDYTGCKDMNVVEVVPPYVDTGLNAAHRDRTDALQGGQDKSVQPMPLDEYIDKFFAALEQTQADGSLKNEIGVGFGAQGVEIWHDGFRRLLNGSGMTD</sequence>
<dbReference type="PANTHER" id="PTHR43669">
    <property type="entry name" value="5-KETO-D-GLUCONATE 5-REDUCTASE"/>
    <property type="match status" value="1"/>
</dbReference>
<accession>A0A9P8MZU3</accession>
<dbReference type="InterPro" id="IPR036291">
    <property type="entry name" value="NAD(P)-bd_dom_sf"/>
</dbReference>
<gene>
    <name evidence="3" type="ORF">HRG_04440</name>
</gene>
<reference evidence="3" key="1">
    <citation type="submission" date="2021-09" db="EMBL/GenBank/DDBJ databases">
        <title>A high-quality genome of the endoparasitic fungus Hirsutella rhossiliensis with a comparison of Hirsutella genomes reveals transposable elements contributing to genome size variation.</title>
        <authorList>
            <person name="Lin R."/>
            <person name="Jiao Y."/>
            <person name="Sun X."/>
            <person name="Ling J."/>
            <person name="Xie B."/>
            <person name="Cheng X."/>
        </authorList>
    </citation>
    <scope>NUCLEOTIDE SEQUENCE</scope>
    <source>
        <strain evidence="3">HR02</strain>
    </source>
</reference>
<keyword evidence="2" id="KW-0560">Oxidoreductase</keyword>